<dbReference type="GO" id="GO:0030018">
    <property type="term" value="C:Z disc"/>
    <property type="evidence" value="ECO:0007669"/>
    <property type="project" value="UniProtKB-SubCell"/>
</dbReference>
<dbReference type="SUPFAM" id="SSF64593">
    <property type="entry name" value="Intermediate filament protein, coiled coil region"/>
    <property type="match status" value="2"/>
</dbReference>
<evidence type="ECO:0000256" key="16">
    <source>
        <dbReference type="SAM" id="Coils"/>
    </source>
</evidence>
<dbReference type="Proteomes" id="UP001108280">
    <property type="component" value="Chromosome 2"/>
</dbReference>
<dbReference type="GO" id="GO:0045109">
    <property type="term" value="P:intermediate filament organization"/>
    <property type="evidence" value="ECO:0007669"/>
    <property type="project" value="TreeGrafter"/>
</dbReference>
<evidence type="ECO:0000259" key="17">
    <source>
        <dbReference type="PROSITE" id="PS51842"/>
    </source>
</evidence>
<accession>A0A9J7K4C6</accession>
<dbReference type="CTD" id="1674"/>
<dbReference type="InterPro" id="IPR050405">
    <property type="entry name" value="Intermediate_filament"/>
</dbReference>
<keyword evidence="18" id="KW-1185">Reference proteome</keyword>
<evidence type="ECO:0000256" key="7">
    <source>
        <dbReference type="ARBA" id="ARBA00022843"/>
    </source>
</evidence>
<dbReference type="Gene3D" id="1.20.5.170">
    <property type="match status" value="1"/>
</dbReference>
<dbReference type="GeneID" id="100764990"/>
<feature type="coiled-coil region" evidence="16">
    <location>
        <begin position="300"/>
        <end position="387"/>
    </location>
</feature>
<feature type="domain" description="IF rod" evidence="17">
    <location>
        <begin position="108"/>
        <end position="409"/>
    </location>
</feature>
<reference evidence="18" key="1">
    <citation type="journal article" date="2018" name="Biotechnol. Bioeng.">
        <title>A reference genome of the Chinese hamster based on a hybrid assembly strategy.</title>
        <authorList>
            <person name="Rupp O."/>
            <person name="MacDonald M.L."/>
            <person name="Li S."/>
            <person name="Dhiman H."/>
            <person name="Polson S."/>
            <person name="Griep S."/>
            <person name="Heffner K."/>
            <person name="Hernandez I."/>
            <person name="Brinkrolf K."/>
            <person name="Jadhav V."/>
            <person name="Samoudi M."/>
            <person name="Hao H."/>
            <person name="Kingham B."/>
            <person name="Goesmann A."/>
            <person name="Betenbaugh M.J."/>
            <person name="Lewis N.E."/>
            <person name="Borth N."/>
            <person name="Lee K.H."/>
        </authorList>
    </citation>
    <scope>NUCLEOTIDE SEQUENCE [LARGE SCALE GENOMIC DNA]</scope>
    <source>
        <strain evidence="18">17A/GY</strain>
    </source>
</reference>
<evidence type="ECO:0000256" key="14">
    <source>
        <dbReference type="ARBA" id="ARBA00061646"/>
    </source>
</evidence>
<evidence type="ECO:0000256" key="13">
    <source>
        <dbReference type="ARBA" id="ARBA00044500"/>
    </source>
</evidence>
<evidence type="ECO:0000256" key="15">
    <source>
        <dbReference type="RuleBase" id="RU000685"/>
    </source>
</evidence>
<evidence type="ECO:0000313" key="18">
    <source>
        <dbReference type="Proteomes" id="UP001108280"/>
    </source>
</evidence>
<dbReference type="SMART" id="SM01391">
    <property type="entry name" value="Filament"/>
    <property type="match status" value="1"/>
</dbReference>
<dbReference type="GO" id="GO:0042383">
    <property type="term" value="C:sarcolemma"/>
    <property type="evidence" value="ECO:0007669"/>
    <property type="project" value="UniProtKB-SubCell"/>
</dbReference>
<evidence type="ECO:0000256" key="6">
    <source>
        <dbReference type="ARBA" id="ARBA00022754"/>
    </source>
</evidence>
<evidence type="ECO:0000256" key="5">
    <source>
        <dbReference type="ARBA" id="ARBA00022490"/>
    </source>
</evidence>
<gene>
    <name evidence="19" type="primary">Des</name>
</gene>
<dbReference type="PROSITE" id="PS51842">
    <property type="entry name" value="IF_ROD_2"/>
    <property type="match status" value="1"/>
</dbReference>
<feature type="coiled-coil region" evidence="16">
    <location>
        <begin position="98"/>
        <end position="267"/>
    </location>
</feature>
<comment type="similarity">
    <text evidence="14 15">Belongs to the intermediate filament family.</text>
</comment>
<dbReference type="PANTHER" id="PTHR45652:SF2">
    <property type="entry name" value="DESMIN"/>
    <property type="match status" value="1"/>
</dbReference>
<dbReference type="GO" id="GO:0005634">
    <property type="term" value="C:nucleus"/>
    <property type="evidence" value="ECO:0007669"/>
    <property type="project" value="UniProtKB-SubCell"/>
</dbReference>
<evidence type="ECO:0000256" key="2">
    <source>
        <dbReference type="ARBA" id="ARBA00004135"/>
    </source>
</evidence>
<evidence type="ECO:0000256" key="12">
    <source>
        <dbReference type="ARBA" id="ARBA00040601"/>
    </source>
</evidence>
<evidence type="ECO:0000256" key="11">
    <source>
        <dbReference type="ARBA" id="ARBA00023242"/>
    </source>
</evidence>
<reference evidence="18" key="2">
    <citation type="journal article" date="2020" name="Biotechnol. Bioeng.">
        <title>Chromosome-scale scaffolds for the Chinese hamster reference genome assembly to facilitate the study of the CHO epigenome.</title>
        <authorList>
            <person name="Hilliard W."/>
            <person name="MacDonald M."/>
            <person name="Lee K.H."/>
        </authorList>
    </citation>
    <scope>NUCLEOTIDE SEQUENCE [LARGE SCALE GENOMIC DNA]</scope>
    <source>
        <strain evidence="18">17A/GY</strain>
    </source>
</reference>
<dbReference type="AlphaFoldDB" id="A0A9J7K4C6"/>
<keyword evidence="7" id="KW-0832">Ubl conjugation</keyword>
<dbReference type="GO" id="GO:0005200">
    <property type="term" value="F:structural constituent of cytoskeleton"/>
    <property type="evidence" value="ECO:0007669"/>
    <property type="project" value="TreeGrafter"/>
</dbReference>
<reference evidence="19" key="3">
    <citation type="submission" date="2025-08" db="UniProtKB">
        <authorList>
            <consortium name="RefSeq"/>
        </authorList>
    </citation>
    <scope>IDENTIFICATION</scope>
    <source>
        <strain evidence="19">17A/GY</strain>
        <tissue evidence="19">Liver</tissue>
    </source>
</reference>
<keyword evidence="10" id="KW-0514">Muscle protein</keyword>
<dbReference type="RefSeq" id="XP_035317187.1">
    <property type="nucleotide sequence ID" value="XM_035461296.1"/>
</dbReference>
<evidence type="ECO:0000256" key="3">
    <source>
        <dbReference type="ARBA" id="ARBA00004216"/>
    </source>
</evidence>
<protein>
    <recommendedName>
        <fullName evidence="12">Desmin</fullName>
    </recommendedName>
</protein>
<organism evidence="18 19">
    <name type="scientific">Cricetulus griseus</name>
    <name type="common">Chinese hamster</name>
    <name type="synonym">Cricetulus barabensis griseus</name>
    <dbReference type="NCBI Taxonomy" id="10029"/>
    <lineage>
        <taxon>Eukaryota</taxon>
        <taxon>Metazoa</taxon>
        <taxon>Chordata</taxon>
        <taxon>Craniata</taxon>
        <taxon>Vertebrata</taxon>
        <taxon>Euteleostomi</taxon>
        <taxon>Mammalia</taxon>
        <taxon>Eutheria</taxon>
        <taxon>Euarchontoglires</taxon>
        <taxon>Glires</taxon>
        <taxon>Rodentia</taxon>
        <taxon>Myomorpha</taxon>
        <taxon>Muroidea</taxon>
        <taxon>Cricetidae</taxon>
        <taxon>Cricetinae</taxon>
        <taxon>Cricetulus</taxon>
    </lineage>
</organism>
<dbReference type="Pfam" id="PF00038">
    <property type="entry name" value="Filament"/>
    <property type="match status" value="1"/>
</dbReference>
<evidence type="ECO:0000313" key="19">
    <source>
        <dbReference type="RefSeq" id="XP_035295137.1"/>
    </source>
</evidence>
<dbReference type="Pfam" id="PF04732">
    <property type="entry name" value="Filament_head"/>
    <property type="match status" value="1"/>
</dbReference>
<evidence type="ECO:0000256" key="4">
    <source>
        <dbReference type="ARBA" id="ARBA00022475"/>
    </source>
</evidence>
<keyword evidence="5" id="KW-0963">Cytoplasm</keyword>
<dbReference type="RefSeq" id="XP_035295137.1">
    <property type="nucleotide sequence ID" value="XM_035439246.1"/>
</dbReference>
<evidence type="ECO:0000256" key="8">
    <source>
        <dbReference type="ARBA" id="ARBA00023054"/>
    </source>
</evidence>
<dbReference type="GO" id="GO:0005911">
    <property type="term" value="C:cell-cell junction"/>
    <property type="evidence" value="ECO:0007669"/>
    <property type="project" value="TreeGrafter"/>
</dbReference>
<keyword evidence="11" id="KW-0539">Nucleus</keyword>
<keyword evidence="4" id="KW-1003">Cell membrane</keyword>
<comment type="subcellular location">
    <subcellularLocation>
        <location evidence="2">Cell membrane</location>
        <location evidence="2">Sarcolemma</location>
    </subcellularLocation>
    <subcellularLocation>
        <location evidence="13">Cell tip</location>
    </subcellularLocation>
    <subcellularLocation>
        <location evidence="3">Cytoplasm</location>
        <location evidence="3">Myofibril</location>
        <location evidence="3">Sarcomere</location>
        <location evidence="3">Z line</location>
    </subcellularLocation>
    <subcellularLocation>
        <location evidence="1">Nucleus</location>
    </subcellularLocation>
</comment>
<dbReference type="Gene3D" id="1.20.5.1160">
    <property type="entry name" value="Vasodilator-stimulated phosphoprotein"/>
    <property type="match status" value="1"/>
</dbReference>
<dbReference type="PROSITE" id="PS00226">
    <property type="entry name" value="IF_ROD_1"/>
    <property type="match status" value="1"/>
</dbReference>
<proteinExistence type="inferred from homology"/>
<evidence type="ECO:0000256" key="1">
    <source>
        <dbReference type="ARBA" id="ARBA00004123"/>
    </source>
</evidence>
<dbReference type="GO" id="GO:0060538">
    <property type="term" value="P:skeletal muscle organ development"/>
    <property type="evidence" value="ECO:0007669"/>
    <property type="project" value="TreeGrafter"/>
</dbReference>
<sequence length="463" mass="52713">MSQAYSSSQRVSSYRRTFGGAPSFSLGSPLSSPVFPRAGFGTKGSSSSMTSRVYQVSRTSGSGAGGLGSLRASRLGSTRAPSYGAGELLDFSLADAVNQEFLATRTNEKVELQELNDRFANYIEKVRFLEQQNAALAAEVNRLKGREPTRVAELYEEEMRELRRQVEVLTNQRARVDVERDNLIDDLQRLKAKLQEEIQLREEAENNLAAFRADVDAATLARIDLERRIESLNEEIAFLKKVHEEEIRELQAQLQEQQVQVEMDMSKPDLTAALRDIRAQYETIAAKNISEAEEWYKSKVSDLTQAANKNNDALRQAKQEMMEYRHQIQSYTCEIDALKGTMRELEDRFASEASGYQDNIARLEEEIRHLKDEMARHLREYQDLLNVKMALDVEIATYRKLLEGEESRINLPIQTFSALNFRETSPEQRGSEVHTKKTVMIKTIETRDGEVVSEATQQQHEVL</sequence>
<dbReference type="InterPro" id="IPR006821">
    <property type="entry name" value="Intermed_filament_DNA-bd"/>
</dbReference>
<keyword evidence="9" id="KW-0472">Membrane</keyword>
<dbReference type="PANTHER" id="PTHR45652">
    <property type="entry name" value="GLIAL FIBRILLARY ACIDIC PROTEIN"/>
    <property type="match status" value="1"/>
</dbReference>
<dbReference type="Gene3D" id="1.20.5.500">
    <property type="entry name" value="Single helix bin"/>
    <property type="match status" value="1"/>
</dbReference>
<dbReference type="GO" id="GO:0051286">
    <property type="term" value="C:cell tip"/>
    <property type="evidence" value="ECO:0007669"/>
    <property type="project" value="UniProtKB-SubCell"/>
</dbReference>
<evidence type="ECO:0000256" key="10">
    <source>
        <dbReference type="ARBA" id="ARBA00023179"/>
    </source>
</evidence>
<keyword evidence="6 15" id="KW-0403">Intermediate filament</keyword>
<dbReference type="GO" id="GO:0005882">
    <property type="term" value="C:intermediate filament"/>
    <property type="evidence" value="ECO:0007669"/>
    <property type="project" value="UniProtKB-KW"/>
</dbReference>
<keyword evidence="8 16" id="KW-0175">Coiled coil</keyword>
<dbReference type="FunFam" id="1.20.5.170:FF:000002">
    <property type="entry name" value="Type I keratin KA11"/>
    <property type="match status" value="1"/>
</dbReference>
<name>A0A9J7K4C6_CRIGR</name>
<evidence type="ECO:0000256" key="9">
    <source>
        <dbReference type="ARBA" id="ARBA00023136"/>
    </source>
</evidence>
<dbReference type="InterPro" id="IPR039008">
    <property type="entry name" value="IF_rod_dom"/>
</dbReference>
<dbReference type="InterPro" id="IPR018039">
    <property type="entry name" value="IF_conserved"/>
</dbReference>
<dbReference type="FunFam" id="1.20.5.1160:FF:000001">
    <property type="entry name" value="Keratin type II"/>
    <property type="match status" value="1"/>
</dbReference>
<dbReference type="FunFam" id="1.20.5.500:FF:000001">
    <property type="entry name" value="Type II keratin 23"/>
    <property type="match status" value="1"/>
</dbReference>